<comment type="similarity">
    <text evidence="3">Belongs to the protein kinase superfamily. STE Ser/Thr protein kinase family. STE20 subfamily.</text>
</comment>
<accession>A0A4Z2B8D0</accession>
<keyword evidence="11" id="KW-0418">Kinase</keyword>
<keyword evidence="13" id="KW-0460">Magnesium</keyword>
<organism evidence="21 22">
    <name type="scientific">Takifugu bimaculatus</name>
    <dbReference type="NCBI Taxonomy" id="433685"/>
    <lineage>
        <taxon>Eukaryota</taxon>
        <taxon>Metazoa</taxon>
        <taxon>Chordata</taxon>
        <taxon>Craniata</taxon>
        <taxon>Vertebrata</taxon>
        <taxon>Euteleostomi</taxon>
        <taxon>Actinopterygii</taxon>
        <taxon>Neopterygii</taxon>
        <taxon>Teleostei</taxon>
        <taxon>Neoteleostei</taxon>
        <taxon>Acanthomorphata</taxon>
        <taxon>Eupercaria</taxon>
        <taxon>Tetraodontiformes</taxon>
        <taxon>Tetradontoidea</taxon>
        <taxon>Tetraodontidae</taxon>
        <taxon>Takifugu</taxon>
    </lineage>
</organism>
<feature type="compositionally biased region" description="Acidic residues" evidence="19">
    <location>
        <begin position="189"/>
        <end position="213"/>
    </location>
</feature>
<comment type="subcellular location">
    <subcellularLocation>
        <location evidence="2">Cytoplasm</location>
    </subcellularLocation>
</comment>
<dbReference type="Pfam" id="PF00069">
    <property type="entry name" value="Pkinase"/>
    <property type="match status" value="1"/>
</dbReference>
<evidence type="ECO:0000256" key="18">
    <source>
        <dbReference type="SAM" id="Coils"/>
    </source>
</evidence>
<keyword evidence="9" id="KW-0479">Metal-binding</keyword>
<evidence type="ECO:0000256" key="12">
    <source>
        <dbReference type="ARBA" id="ARBA00022840"/>
    </source>
</evidence>
<evidence type="ECO:0000313" key="21">
    <source>
        <dbReference type="EMBL" id="TNM88315.1"/>
    </source>
</evidence>
<evidence type="ECO:0000256" key="9">
    <source>
        <dbReference type="ARBA" id="ARBA00022723"/>
    </source>
</evidence>
<dbReference type="PANTHER" id="PTHR48012">
    <property type="entry name" value="STERILE20-LIKE KINASE, ISOFORM B-RELATED"/>
    <property type="match status" value="1"/>
</dbReference>
<dbReference type="PANTHER" id="PTHR48012:SF1">
    <property type="entry name" value="SERINE_THREONINE-PROTEIN KINASE OSR1"/>
    <property type="match status" value="1"/>
</dbReference>
<dbReference type="InterPro" id="IPR050629">
    <property type="entry name" value="STE20/SPS1-PAK"/>
</dbReference>
<dbReference type="InterPro" id="IPR024678">
    <property type="entry name" value="Kinase_OSR1/WNK_CCT"/>
</dbReference>
<dbReference type="FunFam" id="1.10.510.10:FF:000068">
    <property type="entry name" value="STE20/SPS1-related proline-alanine-rich protein kinase"/>
    <property type="match status" value="1"/>
</dbReference>
<keyword evidence="7" id="KW-0597">Phosphoprotein</keyword>
<evidence type="ECO:0000256" key="5">
    <source>
        <dbReference type="ARBA" id="ARBA00022490"/>
    </source>
</evidence>
<evidence type="ECO:0000256" key="4">
    <source>
        <dbReference type="ARBA" id="ARBA00012513"/>
    </source>
</evidence>
<comment type="caution">
    <text evidence="21">The sequence shown here is derived from an EMBL/GenBank/DDBJ whole genome shotgun (WGS) entry which is preliminary data.</text>
</comment>
<evidence type="ECO:0000256" key="2">
    <source>
        <dbReference type="ARBA" id="ARBA00004496"/>
    </source>
</evidence>
<comment type="catalytic activity">
    <reaction evidence="16">
        <text>L-threonyl-[protein] + ATP = O-phospho-L-threonyl-[protein] + ADP + H(+)</text>
        <dbReference type="Rhea" id="RHEA:46608"/>
        <dbReference type="Rhea" id="RHEA-COMP:11060"/>
        <dbReference type="Rhea" id="RHEA-COMP:11605"/>
        <dbReference type="ChEBI" id="CHEBI:15378"/>
        <dbReference type="ChEBI" id="CHEBI:30013"/>
        <dbReference type="ChEBI" id="CHEBI:30616"/>
        <dbReference type="ChEBI" id="CHEBI:61977"/>
        <dbReference type="ChEBI" id="CHEBI:456216"/>
        <dbReference type="EC" id="2.7.11.1"/>
    </reaction>
</comment>
<dbReference type="Proteomes" id="UP000516260">
    <property type="component" value="Chromosome 5"/>
</dbReference>
<dbReference type="FunFam" id="3.30.200.20:FF:000114">
    <property type="entry name" value="serine/threonine-protein kinase OSR1 isoform X1"/>
    <property type="match status" value="1"/>
</dbReference>
<dbReference type="PROSITE" id="PS50011">
    <property type="entry name" value="PROTEIN_KINASE_DOM"/>
    <property type="match status" value="1"/>
</dbReference>
<evidence type="ECO:0000256" key="14">
    <source>
        <dbReference type="ARBA" id="ARBA00040079"/>
    </source>
</evidence>
<dbReference type="InterPro" id="IPR000719">
    <property type="entry name" value="Prot_kinase_dom"/>
</dbReference>
<comment type="cofactor">
    <cofactor evidence="1">
        <name>Mg(2+)</name>
        <dbReference type="ChEBI" id="CHEBI:18420"/>
    </cofactor>
</comment>
<evidence type="ECO:0000256" key="7">
    <source>
        <dbReference type="ARBA" id="ARBA00022553"/>
    </source>
</evidence>
<evidence type="ECO:0000313" key="22">
    <source>
        <dbReference type="Proteomes" id="UP000516260"/>
    </source>
</evidence>
<evidence type="ECO:0000256" key="16">
    <source>
        <dbReference type="ARBA" id="ARBA00047899"/>
    </source>
</evidence>
<feature type="domain" description="Protein kinase" evidence="20">
    <location>
        <begin position="228"/>
        <end position="496"/>
    </location>
</feature>
<evidence type="ECO:0000256" key="3">
    <source>
        <dbReference type="ARBA" id="ARBA00008874"/>
    </source>
</evidence>
<evidence type="ECO:0000256" key="8">
    <source>
        <dbReference type="ARBA" id="ARBA00022679"/>
    </source>
</evidence>
<dbReference type="InterPro" id="IPR011009">
    <property type="entry name" value="Kinase-like_dom_sf"/>
</dbReference>
<evidence type="ECO:0000259" key="20">
    <source>
        <dbReference type="PROSITE" id="PS50011"/>
    </source>
</evidence>
<dbReference type="EMBL" id="SWLE01000018">
    <property type="protein sequence ID" value="TNM88315.1"/>
    <property type="molecule type" value="Genomic_DNA"/>
</dbReference>
<keyword evidence="8" id="KW-0808">Transferase</keyword>
<reference evidence="21 22" key="1">
    <citation type="submission" date="2019-04" db="EMBL/GenBank/DDBJ databases">
        <title>The sequence and de novo assembly of Takifugu bimaculatus genome using PacBio and Hi-C technologies.</title>
        <authorList>
            <person name="Xu P."/>
            <person name="Liu B."/>
            <person name="Zhou Z."/>
        </authorList>
    </citation>
    <scope>NUCLEOTIDE SEQUENCE [LARGE SCALE GENOMIC DNA]</scope>
    <source>
        <strain evidence="21">TB-2018</strain>
        <tissue evidence="21">Muscle</tissue>
    </source>
</reference>
<feature type="region of interest" description="Disordered" evidence="19">
    <location>
        <begin position="184"/>
        <end position="223"/>
    </location>
</feature>
<dbReference type="AlphaFoldDB" id="A0A4Z2B8D0"/>
<evidence type="ECO:0000256" key="17">
    <source>
        <dbReference type="ARBA" id="ARBA00048679"/>
    </source>
</evidence>
<evidence type="ECO:0000256" key="1">
    <source>
        <dbReference type="ARBA" id="ARBA00001946"/>
    </source>
</evidence>
<sequence length="666" mass="75644">MEWKEIKEKDARVLAAVPSSNTRGATWHKLAMLPGCYSTMEEQDRSITIKASELQNNRELQDQKSPVEKLMEKLDENQKIIQDVQQQVNDDLESEQTSEQSSEDIYIKTDETLEEENEMLRTELEDLLRERKQFGLFLKQQVALWETRLSLLQSCDEVELRKNLELFVAMDKSEFTEVMKHQCKQHTMEEEEEDELTEEEDIKDQLTEEEEGPEDKSSQPWSTNRDDYELLEVIWSGATVVVQVARCIPRQEKVAIKRTNLEKSQTSIDETLKEVQAMSQCHHPSIVTYHTSFVVQHEVWLVMKLLSGGSMLDIIKSIISRGEHKSGVLDEATIATVLKGVLEGLEYLHKNGQIHRDIKAGNVLLGEDGSVQIADFGVSAFINQKKVCTTLVGTPCWMAPEVMEKGKGYDFKADIWSFGITAIELATGTAPYHKYPAMKVLMLMLHNDPPVLETGITDEKMVKKYSKSFRKMIALCLQKDPAKRPTSSELLKHNFFQKAKTREYLHETLLPRGPTIPERSKLVCQEPGPSCQLHEPEAVQWEWSDYRLDEESDEHHSDEQASVVPGYSKAPISLVLRIRNSKELNDIRFRFLPGTDTAASLAQELVSAGLVEGRDRVIVAANIQKMVEAPQANTNLTFKLYSGSEKADNVKLMGSAKLFCLGPCQP</sequence>
<keyword evidence="18" id="KW-0175">Coiled coil</keyword>
<evidence type="ECO:0000256" key="11">
    <source>
        <dbReference type="ARBA" id="ARBA00022777"/>
    </source>
</evidence>
<dbReference type="EC" id="2.7.11.1" evidence="4"/>
<dbReference type="Pfam" id="PF12202">
    <property type="entry name" value="OSR1_C"/>
    <property type="match status" value="1"/>
</dbReference>
<keyword evidence="10" id="KW-0547">Nucleotide-binding</keyword>
<evidence type="ECO:0000256" key="10">
    <source>
        <dbReference type="ARBA" id="ARBA00022741"/>
    </source>
</evidence>
<feature type="coiled-coil region" evidence="18">
    <location>
        <begin position="57"/>
        <end position="130"/>
    </location>
</feature>
<dbReference type="GO" id="GO:0046872">
    <property type="term" value="F:metal ion binding"/>
    <property type="evidence" value="ECO:0007669"/>
    <property type="project" value="UniProtKB-KW"/>
</dbReference>
<dbReference type="Gene3D" id="3.10.20.90">
    <property type="entry name" value="Phosphatidylinositol 3-kinase Catalytic Subunit, Chain A, domain 1"/>
    <property type="match status" value="1"/>
</dbReference>
<evidence type="ECO:0000256" key="19">
    <source>
        <dbReference type="SAM" id="MobiDB-lite"/>
    </source>
</evidence>
<dbReference type="GO" id="GO:0005829">
    <property type="term" value="C:cytosol"/>
    <property type="evidence" value="ECO:0007669"/>
    <property type="project" value="TreeGrafter"/>
</dbReference>
<keyword evidence="6" id="KW-0723">Serine/threonine-protein kinase</keyword>
<name>A0A4Z2B8D0_9TELE</name>
<dbReference type="SUPFAM" id="SSF56112">
    <property type="entry name" value="Protein kinase-like (PK-like)"/>
    <property type="match status" value="1"/>
</dbReference>
<dbReference type="GO" id="GO:0010820">
    <property type="term" value="P:positive regulation of T cell chemotaxis"/>
    <property type="evidence" value="ECO:0007669"/>
    <property type="project" value="TreeGrafter"/>
</dbReference>
<evidence type="ECO:0000256" key="6">
    <source>
        <dbReference type="ARBA" id="ARBA00022527"/>
    </source>
</evidence>
<comment type="catalytic activity">
    <reaction evidence="17">
        <text>L-seryl-[protein] + ATP = O-phospho-L-seryl-[protein] + ADP + H(+)</text>
        <dbReference type="Rhea" id="RHEA:17989"/>
        <dbReference type="Rhea" id="RHEA-COMP:9863"/>
        <dbReference type="Rhea" id="RHEA-COMP:11604"/>
        <dbReference type="ChEBI" id="CHEBI:15378"/>
        <dbReference type="ChEBI" id="CHEBI:29999"/>
        <dbReference type="ChEBI" id="CHEBI:30616"/>
        <dbReference type="ChEBI" id="CHEBI:83421"/>
        <dbReference type="ChEBI" id="CHEBI:456216"/>
        <dbReference type="EC" id="2.7.11.1"/>
    </reaction>
</comment>
<keyword evidence="22" id="KW-1185">Reference proteome</keyword>
<dbReference type="SMART" id="SM00220">
    <property type="entry name" value="S_TKc"/>
    <property type="match status" value="1"/>
</dbReference>
<proteinExistence type="inferred from homology"/>
<dbReference type="GO" id="GO:0004674">
    <property type="term" value="F:protein serine/threonine kinase activity"/>
    <property type="evidence" value="ECO:0007669"/>
    <property type="project" value="UniProtKB-KW"/>
</dbReference>
<dbReference type="Gene3D" id="1.10.510.10">
    <property type="entry name" value="Transferase(Phosphotransferase) domain 1"/>
    <property type="match status" value="1"/>
</dbReference>
<dbReference type="GO" id="GO:0005524">
    <property type="term" value="F:ATP binding"/>
    <property type="evidence" value="ECO:0007669"/>
    <property type="project" value="UniProtKB-KW"/>
</dbReference>
<dbReference type="CDD" id="cd06610">
    <property type="entry name" value="STKc_OSR1_SPAK"/>
    <property type="match status" value="1"/>
</dbReference>
<evidence type="ECO:0000256" key="15">
    <source>
        <dbReference type="ARBA" id="ARBA00042936"/>
    </source>
</evidence>
<dbReference type="GO" id="GO:0035556">
    <property type="term" value="P:intracellular signal transduction"/>
    <property type="evidence" value="ECO:0007669"/>
    <property type="project" value="TreeGrafter"/>
</dbReference>
<keyword evidence="12" id="KW-0067">ATP-binding</keyword>
<gene>
    <name evidence="21" type="ORF">fugu_004569</name>
</gene>
<protein>
    <recommendedName>
        <fullName evidence="14">Serine/threonine-protein kinase OSR1</fullName>
        <ecNumber evidence="4">2.7.11.1</ecNumber>
    </recommendedName>
    <alternativeName>
        <fullName evidence="15">Oxidative stress-responsive 1 protein</fullName>
    </alternativeName>
</protein>
<dbReference type="Gene3D" id="3.30.200.20">
    <property type="entry name" value="Phosphorylase Kinase, domain 1"/>
    <property type="match status" value="1"/>
</dbReference>
<evidence type="ECO:0000256" key="13">
    <source>
        <dbReference type="ARBA" id="ARBA00022842"/>
    </source>
</evidence>
<keyword evidence="5" id="KW-0963">Cytoplasm</keyword>